<accession>A0A4Q1DED4</accession>
<keyword evidence="4" id="KW-1185">Reference proteome</keyword>
<dbReference type="GO" id="GO:0016757">
    <property type="term" value="F:glycosyltransferase activity"/>
    <property type="evidence" value="ECO:0007669"/>
    <property type="project" value="InterPro"/>
</dbReference>
<dbReference type="PANTHER" id="PTHR46401:SF2">
    <property type="entry name" value="GLYCOSYLTRANSFERASE WBBK-RELATED"/>
    <property type="match status" value="1"/>
</dbReference>
<dbReference type="Proteomes" id="UP000290545">
    <property type="component" value="Unassembled WGS sequence"/>
</dbReference>
<dbReference type="Pfam" id="PF00534">
    <property type="entry name" value="Glycos_transf_1"/>
    <property type="match status" value="1"/>
</dbReference>
<feature type="domain" description="Glycosyl transferase family 1" evidence="2">
    <location>
        <begin position="204"/>
        <end position="351"/>
    </location>
</feature>
<dbReference type="Gene3D" id="3.40.50.2000">
    <property type="entry name" value="Glycogen Phosphorylase B"/>
    <property type="match status" value="2"/>
</dbReference>
<dbReference type="RefSeq" id="WP_129003105.1">
    <property type="nucleotide sequence ID" value="NZ_SDHZ01000001.1"/>
</dbReference>
<proteinExistence type="predicted"/>
<sequence length="391" mass="44538">MKIAIVSFDFVESSLCLARYLSEKAEVTYFVITSPTRMNQAGCDLRGQMLWPGINTLRLQKYHNLNEYLKECPLKVKAIHYFPGHKLFNKANSLVTKRVIRQINDSDFDIVNIVGQTNQLLDYHKGLKAPKVHTFHEIFNHALNQPLHSKLLNYCVDTECGVILHSYFNYKSFLEQFPDFDLVRLDTIPFGLFESYLSYYNESIKREDSMVLFFGNVNQYKGVPVLIQAFEKLNQKNPDIRLVIAGKIKPNLKSELILNLPGNAKIIDMFLDNKDITTLIQKAGVVVCPHTSASQSGIPALAFLFGKCIIASNVGAFSEVIEDGKTGYLVTPNNVDELYRALNFVFSDVDNINSIENQVKQLLIKSNDIWRSVAEQTLIVYRKNIKRINNA</sequence>
<gene>
    <name evidence="3" type="ORF">ESB13_11385</name>
</gene>
<name>A0A4Q1DED4_9BACT</name>
<evidence type="ECO:0000313" key="3">
    <source>
        <dbReference type="EMBL" id="RXK87348.1"/>
    </source>
</evidence>
<dbReference type="CDD" id="cd03801">
    <property type="entry name" value="GT4_PimA-like"/>
    <property type="match status" value="1"/>
</dbReference>
<organism evidence="3 4">
    <name type="scientific">Filimonas effusa</name>
    <dbReference type="NCBI Taxonomy" id="2508721"/>
    <lineage>
        <taxon>Bacteria</taxon>
        <taxon>Pseudomonadati</taxon>
        <taxon>Bacteroidota</taxon>
        <taxon>Chitinophagia</taxon>
        <taxon>Chitinophagales</taxon>
        <taxon>Chitinophagaceae</taxon>
        <taxon>Filimonas</taxon>
    </lineage>
</organism>
<dbReference type="EMBL" id="SDHZ01000001">
    <property type="protein sequence ID" value="RXK87348.1"/>
    <property type="molecule type" value="Genomic_DNA"/>
</dbReference>
<keyword evidence="1 3" id="KW-0808">Transferase</keyword>
<comment type="caution">
    <text evidence="3">The sequence shown here is derived from an EMBL/GenBank/DDBJ whole genome shotgun (WGS) entry which is preliminary data.</text>
</comment>
<dbReference type="SUPFAM" id="SSF53756">
    <property type="entry name" value="UDP-Glycosyltransferase/glycogen phosphorylase"/>
    <property type="match status" value="1"/>
</dbReference>
<evidence type="ECO:0000259" key="2">
    <source>
        <dbReference type="Pfam" id="PF00534"/>
    </source>
</evidence>
<protein>
    <submittedName>
        <fullName evidence="3">Glycosyltransferase</fullName>
    </submittedName>
</protein>
<evidence type="ECO:0000313" key="4">
    <source>
        <dbReference type="Proteomes" id="UP000290545"/>
    </source>
</evidence>
<evidence type="ECO:0000256" key="1">
    <source>
        <dbReference type="ARBA" id="ARBA00022679"/>
    </source>
</evidence>
<dbReference type="InterPro" id="IPR001296">
    <property type="entry name" value="Glyco_trans_1"/>
</dbReference>
<dbReference type="PANTHER" id="PTHR46401">
    <property type="entry name" value="GLYCOSYLTRANSFERASE WBBK-RELATED"/>
    <property type="match status" value="1"/>
</dbReference>
<dbReference type="OrthoDB" id="9771846at2"/>
<dbReference type="GO" id="GO:0009103">
    <property type="term" value="P:lipopolysaccharide biosynthetic process"/>
    <property type="evidence" value="ECO:0007669"/>
    <property type="project" value="TreeGrafter"/>
</dbReference>
<reference evidence="3 4" key="1">
    <citation type="submission" date="2019-01" db="EMBL/GenBank/DDBJ databases">
        <title>Filimonas sp. strain TTM-71.</title>
        <authorList>
            <person name="Chen W.-M."/>
        </authorList>
    </citation>
    <scope>NUCLEOTIDE SEQUENCE [LARGE SCALE GENOMIC DNA]</scope>
    <source>
        <strain evidence="3 4">TTM-71</strain>
    </source>
</reference>
<dbReference type="AlphaFoldDB" id="A0A4Q1DED4"/>